<sequence>MKQCASVHELIKHYHKIENNRSELPYDIDGVVYKVNRLDWQERLGFTAKDPRWAIAHKFPAEQATTVLREIDIQVGRTGALTPVAKLEPVTVGGVVVSNATLHNEDEIERKDIREGDTVVIQRAGDVIPQVVEVVTEKRPKDSKPYVYPTTCPACGSDAVRETDEKGRADVVRRCTGGLICPAQAVERLKHFVSRAALDIDGLGAKQVEAFYHDGLIKEPADIFTLNQHRDALLKKEGYGETSLRNLYAGIDQRRTADLDRFIFALGIRHIGGTTAGLFARTFLTFDKFRAVAEKVAAGDEAAKEEMASIDGVGPTVIEALADFFGEQHNIDALDRLLEHVTTTEAEAPSSDSPVAGKTVVFTGKLERMTRDEAKARATSLGAKVAGSVSAKTDILVAGPGAGSKLKKAEDLKVRTMTEEEWLALIGG</sequence>
<dbReference type="FunFam" id="2.40.50.140:FF:000012">
    <property type="entry name" value="DNA ligase"/>
    <property type="match status" value="1"/>
</dbReference>
<evidence type="ECO:0000256" key="11">
    <source>
        <dbReference type="ARBA" id="ARBA00023204"/>
    </source>
</evidence>
<dbReference type="CDD" id="cd17748">
    <property type="entry name" value="BRCT_DNA_ligase_like"/>
    <property type="match status" value="1"/>
</dbReference>
<keyword evidence="4 15" id="KW-0436">Ligase</keyword>
<dbReference type="GO" id="GO:0006281">
    <property type="term" value="P:DNA repair"/>
    <property type="evidence" value="ECO:0007669"/>
    <property type="project" value="UniProtKB-KW"/>
</dbReference>
<dbReference type="Gene3D" id="3.30.1490.70">
    <property type="match status" value="1"/>
</dbReference>
<keyword evidence="12 15" id="KW-0464">Manganese</keyword>
<dbReference type="InterPro" id="IPR033136">
    <property type="entry name" value="DNA_ligase_CS"/>
</dbReference>
<keyword evidence="7 15" id="KW-0227">DNA damage</keyword>
<keyword evidence="5 15" id="KW-0235">DNA replication</keyword>
<dbReference type="FunFam" id="1.10.150.20:FF:000007">
    <property type="entry name" value="DNA ligase"/>
    <property type="match status" value="1"/>
</dbReference>
<accession>A0A8J3EQ11</accession>
<dbReference type="Proteomes" id="UP000621856">
    <property type="component" value="Unassembled WGS sequence"/>
</dbReference>
<dbReference type="Gene3D" id="1.10.150.20">
    <property type="entry name" value="5' to 3' exonuclease, C-terminal subdomain"/>
    <property type="match status" value="2"/>
</dbReference>
<dbReference type="PANTHER" id="PTHR23389">
    <property type="entry name" value="CHROMOSOME TRANSMISSION FIDELITY FACTOR 18"/>
    <property type="match status" value="1"/>
</dbReference>
<dbReference type="SUPFAM" id="SSF56091">
    <property type="entry name" value="DNA ligase/mRNA capping enzyme, catalytic domain"/>
    <property type="match status" value="1"/>
</dbReference>
<feature type="binding site" evidence="15">
    <location>
        <position position="181"/>
    </location>
    <ligand>
        <name>Zn(2+)</name>
        <dbReference type="ChEBI" id="CHEBI:29105"/>
    </ligand>
</feature>
<comment type="function">
    <text evidence="1 15">DNA ligase that catalyzes the formation of phosphodiester linkages between 5'-phosphoryl and 3'-hydroxyl groups in double-stranded DNA using NAD as a coenzyme and as the energy source for the reaction. It is essential for DNA replication and repair of damaged DNA.</text>
</comment>
<dbReference type="NCBIfam" id="TIGR00575">
    <property type="entry name" value="dnlj"/>
    <property type="match status" value="1"/>
</dbReference>
<dbReference type="HAMAP" id="MF_01588">
    <property type="entry name" value="DNA_ligase_A"/>
    <property type="match status" value="1"/>
</dbReference>
<evidence type="ECO:0000256" key="4">
    <source>
        <dbReference type="ARBA" id="ARBA00022598"/>
    </source>
</evidence>
<dbReference type="Pfam" id="PF03119">
    <property type="entry name" value="DNA_ligase_ZBD"/>
    <property type="match status" value="1"/>
</dbReference>
<feature type="binding site" evidence="15">
    <location>
        <position position="34"/>
    </location>
    <ligand>
        <name>NAD(+)</name>
        <dbReference type="ChEBI" id="CHEBI:57540"/>
    </ligand>
</feature>
<dbReference type="EC" id="6.5.1.2" evidence="2 15"/>
<feature type="binding site" evidence="15">
    <location>
        <position position="58"/>
    </location>
    <ligand>
        <name>NAD(+)</name>
        <dbReference type="ChEBI" id="CHEBI:57540"/>
    </ligand>
</feature>
<dbReference type="InterPro" id="IPR013839">
    <property type="entry name" value="DNAligase_adenylation"/>
</dbReference>
<dbReference type="Pfam" id="PF01653">
    <property type="entry name" value="DNA_ligase_aden"/>
    <property type="match status" value="1"/>
</dbReference>
<dbReference type="InterPro" id="IPR036420">
    <property type="entry name" value="BRCT_dom_sf"/>
</dbReference>
<evidence type="ECO:0000256" key="14">
    <source>
        <dbReference type="ARBA" id="ARBA00060881"/>
    </source>
</evidence>
<dbReference type="Pfam" id="PF00533">
    <property type="entry name" value="BRCT"/>
    <property type="match status" value="1"/>
</dbReference>
<proteinExistence type="inferred from homology"/>
<reference evidence="17" key="2">
    <citation type="submission" date="2020-09" db="EMBL/GenBank/DDBJ databases">
        <authorList>
            <person name="Sun Q."/>
            <person name="Zhou Y."/>
        </authorList>
    </citation>
    <scope>NUCLEOTIDE SEQUENCE</scope>
    <source>
        <strain evidence="17">CGMCC 1.14984</strain>
    </source>
</reference>
<dbReference type="PANTHER" id="PTHR23389:SF9">
    <property type="entry name" value="DNA LIGASE"/>
    <property type="match status" value="1"/>
</dbReference>
<comment type="caution">
    <text evidence="15">Lacks conserved residue(s) required for the propagation of feature annotation.</text>
</comment>
<dbReference type="InterPro" id="IPR004149">
    <property type="entry name" value="Znf_DNAligase_C4"/>
</dbReference>
<dbReference type="SMART" id="SM00292">
    <property type="entry name" value="BRCT"/>
    <property type="match status" value="1"/>
</dbReference>
<name>A0A8J3EQ11_9PROT</name>
<dbReference type="InterPro" id="IPR013840">
    <property type="entry name" value="DNAligase_N"/>
</dbReference>
<comment type="similarity">
    <text evidence="14 15">Belongs to the NAD-dependent DNA ligase family. LigA subfamily.</text>
</comment>
<comment type="cofactor">
    <cofactor evidence="15">
        <name>Mg(2+)</name>
        <dbReference type="ChEBI" id="CHEBI:18420"/>
    </cofactor>
    <cofactor evidence="15">
        <name>Mn(2+)</name>
        <dbReference type="ChEBI" id="CHEBI:29035"/>
    </cofactor>
</comment>
<dbReference type="NCBIfam" id="NF005932">
    <property type="entry name" value="PRK07956.1"/>
    <property type="match status" value="1"/>
</dbReference>
<dbReference type="AlphaFoldDB" id="A0A8J3EQ11"/>
<keyword evidence="11 15" id="KW-0234">DNA repair</keyword>
<dbReference type="Pfam" id="PF03120">
    <property type="entry name" value="OB_DNA_ligase"/>
    <property type="match status" value="1"/>
</dbReference>
<evidence type="ECO:0000256" key="7">
    <source>
        <dbReference type="ARBA" id="ARBA00022763"/>
    </source>
</evidence>
<dbReference type="InterPro" id="IPR004150">
    <property type="entry name" value="NAD_DNA_ligase_OB"/>
</dbReference>
<evidence type="ECO:0000256" key="5">
    <source>
        <dbReference type="ARBA" id="ARBA00022705"/>
    </source>
</evidence>
<evidence type="ECO:0000259" key="16">
    <source>
        <dbReference type="PROSITE" id="PS50172"/>
    </source>
</evidence>
<feature type="binding site" evidence="15">
    <location>
        <position position="155"/>
    </location>
    <ligand>
        <name>Zn(2+)</name>
        <dbReference type="ChEBI" id="CHEBI:29105"/>
    </ligand>
</feature>
<evidence type="ECO:0000256" key="9">
    <source>
        <dbReference type="ARBA" id="ARBA00022842"/>
    </source>
</evidence>
<dbReference type="PROSITE" id="PS01056">
    <property type="entry name" value="DNA_LIGASE_N2"/>
    <property type="match status" value="1"/>
</dbReference>
<evidence type="ECO:0000256" key="8">
    <source>
        <dbReference type="ARBA" id="ARBA00022833"/>
    </source>
</evidence>
<evidence type="ECO:0000256" key="6">
    <source>
        <dbReference type="ARBA" id="ARBA00022723"/>
    </source>
</evidence>
<feature type="domain" description="BRCT" evidence="16">
    <location>
        <begin position="350"/>
        <end position="423"/>
    </location>
</feature>
<dbReference type="InterPro" id="IPR012340">
    <property type="entry name" value="NA-bd_OB-fold"/>
</dbReference>
<comment type="catalytic activity">
    <reaction evidence="13 15">
        <text>NAD(+) + (deoxyribonucleotide)n-3'-hydroxyl + 5'-phospho-(deoxyribonucleotide)m = (deoxyribonucleotide)n+m + AMP + beta-nicotinamide D-nucleotide.</text>
        <dbReference type="EC" id="6.5.1.2"/>
    </reaction>
</comment>
<dbReference type="InterPro" id="IPR001679">
    <property type="entry name" value="DNA_ligase"/>
</dbReference>
<keyword evidence="10 15" id="KW-0520">NAD</keyword>
<dbReference type="EMBL" id="BMGZ01000003">
    <property type="protein sequence ID" value="GGI00439.1"/>
    <property type="molecule type" value="Genomic_DNA"/>
</dbReference>
<evidence type="ECO:0000313" key="17">
    <source>
        <dbReference type="EMBL" id="GGI00439.1"/>
    </source>
</evidence>
<evidence type="ECO:0000256" key="13">
    <source>
        <dbReference type="ARBA" id="ARBA00034005"/>
    </source>
</evidence>
<dbReference type="GO" id="GO:0006260">
    <property type="term" value="P:DNA replication"/>
    <property type="evidence" value="ECO:0007669"/>
    <property type="project" value="UniProtKB-KW"/>
</dbReference>
<dbReference type="PROSITE" id="PS50172">
    <property type="entry name" value="BRCT"/>
    <property type="match status" value="1"/>
</dbReference>
<keyword evidence="9 15" id="KW-0460">Magnesium</keyword>
<evidence type="ECO:0000256" key="1">
    <source>
        <dbReference type="ARBA" id="ARBA00004067"/>
    </source>
</evidence>
<feature type="active site" description="N6-AMP-lysine intermediate" evidence="15">
    <location>
        <position position="16"/>
    </location>
</feature>
<keyword evidence="8 15" id="KW-0862">Zinc</keyword>
<dbReference type="SUPFAM" id="SSF50249">
    <property type="entry name" value="Nucleic acid-binding proteins"/>
    <property type="match status" value="1"/>
</dbReference>
<dbReference type="SUPFAM" id="SSF47781">
    <property type="entry name" value="RuvA domain 2-like"/>
    <property type="match status" value="1"/>
</dbReference>
<evidence type="ECO:0000256" key="12">
    <source>
        <dbReference type="ARBA" id="ARBA00023211"/>
    </source>
</evidence>
<reference evidence="17" key="1">
    <citation type="journal article" date="2014" name="Int. J. Syst. Evol. Microbiol.">
        <title>Complete genome sequence of Corynebacterium casei LMG S-19264T (=DSM 44701T), isolated from a smear-ripened cheese.</title>
        <authorList>
            <consortium name="US DOE Joint Genome Institute (JGI-PGF)"/>
            <person name="Walter F."/>
            <person name="Albersmeier A."/>
            <person name="Kalinowski J."/>
            <person name="Ruckert C."/>
        </authorList>
    </citation>
    <scope>NUCLEOTIDE SEQUENCE</scope>
    <source>
        <strain evidence="17">CGMCC 1.14984</strain>
    </source>
</reference>
<dbReference type="GO" id="GO:0005829">
    <property type="term" value="C:cytosol"/>
    <property type="evidence" value="ECO:0007669"/>
    <property type="project" value="TreeGrafter"/>
</dbReference>
<dbReference type="InterPro" id="IPR041663">
    <property type="entry name" value="DisA/LigA_HHH"/>
</dbReference>
<evidence type="ECO:0000256" key="10">
    <source>
        <dbReference type="ARBA" id="ARBA00023027"/>
    </source>
</evidence>
<feature type="binding site" evidence="15">
    <location>
        <position position="152"/>
    </location>
    <ligand>
        <name>Zn(2+)</name>
        <dbReference type="ChEBI" id="CHEBI:29105"/>
    </ligand>
</feature>
<dbReference type="GO" id="GO:0046872">
    <property type="term" value="F:metal ion binding"/>
    <property type="evidence" value="ECO:0007669"/>
    <property type="project" value="UniProtKB-KW"/>
</dbReference>
<evidence type="ECO:0000256" key="2">
    <source>
        <dbReference type="ARBA" id="ARBA00012722"/>
    </source>
</evidence>
<dbReference type="InterPro" id="IPR010994">
    <property type="entry name" value="RuvA_2-like"/>
</dbReference>
<evidence type="ECO:0000313" key="18">
    <source>
        <dbReference type="Proteomes" id="UP000621856"/>
    </source>
</evidence>
<dbReference type="Gene3D" id="6.20.10.30">
    <property type="match status" value="1"/>
</dbReference>
<comment type="caution">
    <text evidence="17">The sequence shown here is derived from an EMBL/GenBank/DDBJ whole genome shotgun (WGS) entry which is preliminary data.</text>
</comment>
<protein>
    <recommendedName>
        <fullName evidence="3 15">DNA ligase</fullName>
        <ecNumber evidence="2 15">6.5.1.2</ecNumber>
    </recommendedName>
    <alternativeName>
        <fullName evidence="15">Polydeoxyribonucleotide synthase [NAD(+)]</fullName>
    </alternativeName>
</protein>
<dbReference type="SUPFAM" id="SSF52113">
    <property type="entry name" value="BRCT domain"/>
    <property type="match status" value="1"/>
</dbReference>
<gene>
    <name evidence="15" type="primary">ligA</name>
    <name evidence="17" type="ORF">GCM10011355_28730</name>
</gene>
<dbReference type="InterPro" id="IPR001357">
    <property type="entry name" value="BRCT_dom"/>
</dbReference>
<dbReference type="Gene3D" id="3.40.50.10190">
    <property type="entry name" value="BRCT domain"/>
    <property type="match status" value="1"/>
</dbReference>
<dbReference type="SMART" id="SM00532">
    <property type="entry name" value="LIGANc"/>
    <property type="match status" value="1"/>
</dbReference>
<evidence type="ECO:0000256" key="15">
    <source>
        <dbReference type="HAMAP-Rule" id="MF_01588"/>
    </source>
</evidence>
<evidence type="ECO:0000256" key="3">
    <source>
        <dbReference type="ARBA" id="ARBA00013308"/>
    </source>
</evidence>
<organism evidence="17 18">
    <name type="scientific">Aquisalinus luteolus</name>
    <dbReference type="NCBI Taxonomy" id="1566827"/>
    <lineage>
        <taxon>Bacteria</taxon>
        <taxon>Pseudomonadati</taxon>
        <taxon>Pseudomonadota</taxon>
        <taxon>Alphaproteobacteria</taxon>
        <taxon>Parvularculales</taxon>
        <taxon>Parvularculaceae</taxon>
        <taxon>Aquisalinus</taxon>
    </lineage>
</organism>
<dbReference type="Gene3D" id="2.40.50.140">
    <property type="entry name" value="Nucleic acid-binding proteins"/>
    <property type="match status" value="1"/>
</dbReference>
<keyword evidence="6 15" id="KW-0479">Metal-binding</keyword>
<dbReference type="Pfam" id="PF12826">
    <property type="entry name" value="HHH_2"/>
    <property type="match status" value="1"/>
</dbReference>
<dbReference type="GO" id="GO:0003911">
    <property type="term" value="F:DNA ligase (NAD+) activity"/>
    <property type="evidence" value="ECO:0007669"/>
    <property type="project" value="UniProtKB-UniRule"/>
</dbReference>